<feature type="active site" description="Proton acceptor" evidence="7">
    <location>
        <position position="262"/>
    </location>
</feature>
<dbReference type="GO" id="GO:0010181">
    <property type="term" value="F:FMN binding"/>
    <property type="evidence" value="ECO:0007669"/>
    <property type="project" value="InterPro"/>
</dbReference>
<evidence type="ECO:0000256" key="5">
    <source>
        <dbReference type="ARBA" id="ARBA00029325"/>
    </source>
</evidence>
<dbReference type="InterPro" id="IPR037396">
    <property type="entry name" value="FMN_HAD"/>
</dbReference>
<dbReference type="PANTHER" id="PTHR10578:SF149">
    <property type="entry name" value="2-HYDROXYACID OXIDASE 2"/>
    <property type="match status" value="1"/>
</dbReference>
<dbReference type="Pfam" id="PF01070">
    <property type="entry name" value="FMN_dh"/>
    <property type="match status" value="1"/>
</dbReference>
<feature type="binding site" evidence="8">
    <location>
        <position position="29"/>
    </location>
    <ligand>
        <name>glyoxylate</name>
        <dbReference type="ChEBI" id="CHEBI:36655"/>
    </ligand>
</feature>
<accession>A0A1B6E4M7</accession>
<dbReference type="PROSITE" id="PS00557">
    <property type="entry name" value="FMN_HYDROXY_ACID_DH_1"/>
    <property type="match status" value="1"/>
</dbReference>
<evidence type="ECO:0000256" key="3">
    <source>
        <dbReference type="ARBA" id="ARBA00023002"/>
    </source>
</evidence>
<feature type="binding site" evidence="8">
    <location>
        <position position="170"/>
    </location>
    <ligand>
        <name>glyoxylate</name>
        <dbReference type="ChEBI" id="CHEBI:36655"/>
    </ligand>
</feature>
<comment type="cofactor">
    <cofactor evidence="1">
        <name>FMN</name>
        <dbReference type="ChEBI" id="CHEBI:58210"/>
    </cofactor>
</comment>
<evidence type="ECO:0000313" key="11">
    <source>
        <dbReference type="EMBL" id="JAS32864.1"/>
    </source>
</evidence>
<reference evidence="11" key="1">
    <citation type="submission" date="2015-12" db="EMBL/GenBank/DDBJ databases">
        <title>De novo transcriptome assembly of four potential Pierce s Disease insect vectors from Arizona vineyards.</title>
        <authorList>
            <person name="Tassone E.E."/>
        </authorList>
    </citation>
    <scope>NUCLEOTIDE SEQUENCE</scope>
</reference>
<dbReference type="PANTHER" id="PTHR10578">
    <property type="entry name" value="S -2-HYDROXY-ACID OXIDASE-RELATED"/>
    <property type="match status" value="1"/>
</dbReference>
<dbReference type="InterPro" id="IPR012133">
    <property type="entry name" value="Alpha-hydoxy_acid_DH_FMN"/>
</dbReference>
<dbReference type="Gene3D" id="3.20.20.70">
    <property type="entry name" value="Aldolase class I"/>
    <property type="match status" value="1"/>
</dbReference>
<feature type="binding site" evidence="8">
    <location>
        <begin position="293"/>
        <end position="297"/>
    </location>
    <ligand>
        <name>FMN</name>
        <dbReference type="ChEBI" id="CHEBI:58210"/>
    </ligand>
</feature>
<dbReference type="AlphaFoldDB" id="A0A1B6E4M7"/>
<comment type="catalytic activity">
    <reaction evidence="5">
        <text>a (2S)-2-hydroxycarboxylate + O2 = a 2-oxocarboxylate + H2O2</text>
        <dbReference type="Rhea" id="RHEA:16789"/>
        <dbReference type="ChEBI" id="CHEBI:15379"/>
        <dbReference type="ChEBI" id="CHEBI:16240"/>
        <dbReference type="ChEBI" id="CHEBI:35179"/>
        <dbReference type="ChEBI" id="CHEBI:58123"/>
        <dbReference type="EC" id="1.1.3.15"/>
    </reaction>
    <physiologicalReaction direction="left-to-right" evidence="5">
        <dbReference type="Rhea" id="RHEA:16790"/>
    </physiologicalReaction>
</comment>
<comment type="catalytic activity">
    <reaction evidence="6">
        <text>2-hydroxyoctanoate + O2 = 2-oxooctanoate + H2O2</text>
        <dbReference type="Rhea" id="RHEA:67940"/>
        <dbReference type="ChEBI" id="CHEBI:15379"/>
        <dbReference type="ChEBI" id="CHEBI:16240"/>
        <dbReference type="ChEBI" id="CHEBI:133514"/>
        <dbReference type="ChEBI" id="CHEBI:176689"/>
    </reaction>
    <physiologicalReaction direction="left-to-right" evidence="6">
        <dbReference type="Rhea" id="RHEA:67941"/>
    </physiologicalReaction>
</comment>
<dbReference type="GO" id="GO:0001561">
    <property type="term" value="P:fatty acid alpha-oxidation"/>
    <property type="evidence" value="ECO:0007669"/>
    <property type="project" value="TreeGrafter"/>
</dbReference>
<dbReference type="GO" id="GO:0005782">
    <property type="term" value="C:peroxisomal matrix"/>
    <property type="evidence" value="ECO:0007669"/>
    <property type="project" value="TreeGrafter"/>
</dbReference>
<feature type="binding site" evidence="8">
    <location>
        <position position="238"/>
    </location>
    <ligand>
        <name>FMN</name>
        <dbReference type="ChEBI" id="CHEBI:58210"/>
    </ligand>
</feature>
<feature type="binding site" evidence="8">
    <location>
        <position position="265"/>
    </location>
    <ligand>
        <name>glyoxylate</name>
        <dbReference type="ChEBI" id="CHEBI:36655"/>
    </ligand>
</feature>
<keyword evidence="8" id="KW-0288">FMN</keyword>
<feature type="binding site" evidence="8">
    <location>
        <position position="111"/>
    </location>
    <ligand>
        <name>FMN</name>
        <dbReference type="ChEBI" id="CHEBI:58210"/>
    </ligand>
</feature>
<feature type="domain" description="FMN hydroxy acid dehydrogenase" evidence="9">
    <location>
        <begin position="3"/>
        <end position="367"/>
    </location>
</feature>
<dbReference type="CDD" id="cd02809">
    <property type="entry name" value="alpha_hydroxyacid_oxid_FMN"/>
    <property type="match status" value="1"/>
</dbReference>
<feature type="binding site" evidence="8">
    <location>
        <position position="161"/>
    </location>
    <ligand>
        <name>FMN</name>
        <dbReference type="ChEBI" id="CHEBI:58210"/>
    </ligand>
</feature>
<dbReference type="GO" id="GO:0003973">
    <property type="term" value="F:(S)-2-hydroxy-acid oxidase activity"/>
    <property type="evidence" value="ECO:0007669"/>
    <property type="project" value="UniProtKB-EC"/>
</dbReference>
<organism evidence="11">
    <name type="scientific">Clastoptera arizonana</name>
    <name type="common">Arizona spittle bug</name>
    <dbReference type="NCBI Taxonomy" id="38151"/>
    <lineage>
        <taxon>Eukaryota</taxon>
        <taxon>Metazoa</taxon>
        <taxon>Ecdysozoa</taxon>
        <taxon>Arthropoda</taxon>
        <taxon>Hexapoda</taxon>
        <taxon>Insecta</taxon>
        <taxon>Pterygota</taxon>
        <taxon>Neoptera</taxon>
        <taxon>Paraneoptera</taxon>
        <taxon>Hemiptera</taxon>
        <taxon>Auchenorrhyncha</taxon>
        <taxon>Cercopoidea</taxon>
        <taxon>Clastopteridae</taxon>
        <taxon>Clastoptera</taxon>
    </lineage>
</organism>
<feature type="binding site" evidence="8">
    <location>
        <position position="133"/>
    </location>
    <ligand>
        <name>FMN</name>
        <dbReference type="ChEBI" id="CHEBI:58210"/>
    </ligand>
</feature>
<feature type="binding site" evidence="8">
    <location>
        <begin position="82"/>
        <end position="84"/>
    </location>
    <ligand>
        <name>FMN</name>
        <dbReference type="ChEBI" id="CHEBI:58210"/>
    </ligand>
</feature>
<dbReference type="InterPro" id="IPR008259">
    <property type="entry name" value="FMN_hydac_DH_AS"/>
</dbReference>
<evidence type="ECO:0000256" key="2">
    <source>
        <dbReference type="ARBA" id="ARBA00013087"/>
    </source>
</evidence>
<dbReference type="PROSITE" id="PS51349">
    <property type="entry name" value="FMN_HYDROXY_ACID_DH_2"/>
    <property type="match status" value="1"/>
</dbReference>
<protein>
    <recommendedName>
        <fullName evidence="2">(S)-2-hydroxy-acid oxidase</fullName>
        <ecNumber evidence="2">1.1.3.15</ecNumber>
    </recommendedName>
</protein>
<dbReference type="EMBL" id="GEDC01021121">
    <property type="protein sequence ID" value="JAS16177.1"/>
    <property type="molecule type" value="Transcribed_RNA"/>
</dbReference>
<evidence type="ECO:0000256" key="4">
    <source>
        <dbReference type="ARBA" id="ARBA00024042"/>
    </source>
</evidence>
<evidence type="ECO:0000256" key="1">
    <source>
        <dbReference type="ARBA" id="ARBA00001917"/>
    </source>
</evidence>
<dbReference type="InterPro" id="IPR013785">
    <property type="entry name" value="Aldolase_TIM"/>
</dbReference>
<evidence type="ECO:0000256" key="8">
    <source>
        <dbReference type="PIRSR" id="PIRSR000138-2"/>
    </source>
</evidence>
<name>A0A1B6E4M7_9HEMI</name>
<feature type="binding site" evidence="8">
    <location>
        <position position="262"/>
    </location>
    <ligand>
        <name>glyoxylate</name>
        <dbReference type="ChEBI" id="CHEBI:36655"/>
    </ligand>
</feature>
<proteinExistence type="inferred from homology"/>
<keyword evidence="3" id="KW-0560">Oxidoreductase</keyword>
<comment type="similarity">
    <text evidence="4">Belongs to the FMN-dependent alpha-hydroxy acid dehydrogenase family.</text>
</comment>
<dbReference type="EC" id="1.1.3.15" evidence="2"/>
<feature type="binding site" evidence="8">
    <location>
        <begin position="316"/>
        <end position="317"/>
    </location>
    <ligand>
        <name>FMN</name>
        <dbReference type="ChEBI" id="CHEBI:58210"/>
    </ligand>
</feature>
<evidence type="ECO:0000313" key="10">
    <source>
        <dbReference type="EMBL" id="JAS16177.1"/>
    </source>
</evidence>
<feature type="binding site" evidence="8">
    <location>
        <position position="260"/>
    </location>
    <ligand>
        <name>glyoxylate</name>
        <dbReference type="ChEBI" id="CHEBI:36655"/>
    </ligand>
</feature>
<evidence type="ECO:0000259" key="9">
    <source>
        <dbReference type="PROSITE" id="PS51349"/>
    </source>
</evidence>
<gene>
    <name evidence="11" type="ORF">g.16666</name>
    <name evidence="10" type="ORF">g.16667</name>
</gene>
<dbReference type="PIRSF" id="PIRSF000138">
    <property type="entry name" value="Al-hdrx_acd_dh"/>
    <property type="match status" value="1"/>
</dbReference>
<dbReference type="InterPro" id="IPR000262">
    <property type="entry name" value="FMN-dep_DH"/>
</dbReference>
<dbReference type="EMBL" id="GEDC01004434">
    <property type="protein sequence ID" value="JAS32864.1"/>
    <property type="molecule type" value="Transcribed_RNA"/>
</dbReference>
<dbReference type="SUPFAM" id="SSF51395">
    <property type="entry name" value="FMN-linked oxidoreductases"/>
    <property type="match status" value="1"/>
</dbReference>
<evidence type="ECO:0000256" key="6">
    <source>
        <dbReference type="ARBA" id="ARBA00029327"/>
    </source>
</evidence>
<feature type="binding site" evidence="8">
    <location>
        <position position="135"/>
    </location>
    <ligand>
        <name>glyoxylate</name>
        <dbReference type="ChEBI" id="CHEBI:36655"/>
    </ligand>
</feature>
<dbReference type="FunFam" id="3.20.20.70:FF:000056">
    <property type="entry name" value="hydroxyacid oxidase 2"/>
    <property type="match status" value="1"/>
</dbReference>
<keyword evidence="8" id="KW-0285">Flavoprotein</keyword>
<sequence length="371" mass="40720">MIPTSQNLSCVEDYEAYALSILPKNAADYYKSGAEHEVTLKNNKLAFRQLRIRPRVLIDVSNRSSDCSVLEHRVSFPVGISPTAMQRMAHSEGECATARAAGAIGTIFIQSTLSTSSIEEVAEAAPNTVKWFQLYIYCDRLVTMELVKRAEIAGFKAIVLTVDAPFFGTRYADKKNKFTLPSHLRLANFQGEKANKVNEKLDDASSLNKYVTSLLDQKLTWKDVKWLKSITQLPIIVKGILTAEDALIALDLKVAGIFVSNHGGRQLDTCPASIQALPEIVKVVAGRCEVYLDGGVRNGTDIFKAIALGAKMVFVGRPALWGLAHSGEEGVKNVLNILKEEFNSCLGLAGCSSVDDIKKEMVVHEHIFCNL</sequence>
<evidence type="ECO:0000256" key="7">
    <source>
        <dbReference type="PIRSR" id="PIRSR000138-1"/>
    </source>
</evidence>